<evidence type="ECO:0000313" key="3">
    <source>
        <dbReference type="Proteomes" id="UP001432027"/>
    </source>
</evidence>
<dbReference type="Gene3D" id="1.10.510.10">
    <property type="entry name" value="Transferase(Phosphotransferase) domain 1"/>
    <property type="match status" value="1"/>
</dbReference>
<evidence type="ECO:0000313" key="2">
    <source>
        <dbReference type="EMBL" id="GMS99880.1"/>
    </source>
</evidence>
<feature type="compositionally biased region" description="Basic residues" evidence="1">
    <location>
        <begin position="131"/>
        <end position="143"/>
    </location>
</feature>
<feature type="region of interest" description="Disordered" evidence="1">
    <location>
        <begin position="89"/>
        <end position="143"/>
    </location>
</feature>
<sequence length="143" mass="16049">MVFDLFDAKSGIPWKGQSDRAAILKKKDELMTGKKLHTKRCPNDFLRVVTYIGKLEYVDTPDYAWIMSVCDHMAKQLKVDIADNAVDWAGKLNAPPKNTGGNEKNESEKQTGSENDEEESKKTGGIFKMFGKGRKKPTTPKPK</sequence>
<evidence type="ECO:0008006" key="4">
    <source>
        <dbReference type="Google" id="ProtNLM"/>
    </source>
</evidence>
<gene>
    <name evidence="2" type="ORF">PENTCL1PPCAC_22054</name>
</gene>
<keyword evidence="3" id="KW-1185">Reference proteome</keyword>
<organism evidence="2 3">
    <name type="scientific">Pristionchus entomophagus</name>
    <dbReference type="NCBI Taxonomy" id="358040"/>
    <lineage>
        <taxon>Eukaryota</taxon>
        <taxon>Metazoa</taxon>
        <taxon>Ecdysozoa</taxon>
        <taxon>Nematoda</taxon>
        <taxon>Chromadorea</taxon>
        <taxon>Rhabditida</taxon>
        <taxon>Rhabditina</taxon>
        <taxon>Diplogasteromorpha</taxon>
        <taxon>Diplogasteroidea</taxon>
        <taxon>Neodiplogasteridae</taxon>
        <taxon>Pristionchus</taxon>
    </lineage>
</organism>
<reference evidence="2" key="1">
    <citation type="submission" date="2023-10" db="EMBL/GenBank/DDBJ databases">
        <title>Genome assembly of Pristionchus species.</title>
        <authorList>
            <person name="Yoshida K."/>
            <person name="Sommer R.J."/>
        </authorList>
    </citation>
    <scope>NUCLEOTIDE SEQUENCE</scope>
    <source>
        <strain evidence="2">RS0144</strain>
    </source>
</reference>
<protein>
    <recommendedName>
        <fullName evidence="4">Tail assembly chaperone</fullName>
    </recommendedName>
</protein>
<proteinExistence type="predicted"/>
<dbReference type="Proteomes" id="UP001432027">
    <property type="component" value="Unassembled WGS sequence"/>
</dbReference>
<dbReference type="AlphaFoldDB" id="A0AAV5TZ76"/>
<evidence type="ECO:0000256" key="1">
    <source>
        <dbReference type="SAM" id="MobiDB-lite"/>
    </source>
</evidence>
<comment type="caution">
    <text evidence="2">The sequence shown here is derived from an EMBL/GenBank/DDBJ whole genome shotgun (WGS) entry which is preliminary data.</text>
</comment>
<dbReference type="EMBL" id="BTSX01000005">
    <property type="protein sequence ID" value="GMS99880.1"/>
    <property type="molecule type" value="Genomic_DNA"/>
</dbReference>
<accession>A0AAV5TZ76</accession>
<name>A0AAV5TZ76_9BILA</name>